<keyword evidence="5 19" id="KW-0808">Transferase</keyword>
<evidence type="ECO:0000256" key="5">
    <source>
        <dbReference type="ARBA" id="ARBA00022679"/>
    </source>
</evidence>
<dbReference type="PROSITE" id="PS50927">
    <property type="entry name" value="BULB_LECTIN"/>
    <property type="match status" value="1"/>
</dbReference>
<dbReference type="Gramene" id="HORVU.MOREX.r2.6HG0524190.1">
    <property type="protein sequence ID" value="HORVU.MOREX.r2.6HG0524190.1"/>
    <property type="gene ID" value="HORVU.MOREX.r2.6HG0524190"/>
</dbReference>
<dbReference type="InterPro" id="IPR008271">
    <property type="entry name" value="Ser/Thr_kinase_AS"/>
</dbReference>
<evidence type="ECO:0000313" key="26">
    <source>
        <dbReference type="Proteomes" id="UP000011116"/>
    </source>
</evidence>
<gene>
    <name evidence="25" type="primary">LOC123404451</name>
</gene>
<dbReference type="Gene3D" id="2.90.10.30">
    <property type="match status" value="1"/>
</dbReference>
<name>A0A8I6YFF5_HORVV</name>
<dbReference type="PROSITE" id="PS50011">
    <property type="entry name" value="PROTEIN_KINASE_DOM"/>
    <property type="match status" value="1"/>
</dbReference>
<dbReference type="InterPro" id="IPR036426">
    <property type="entry name" value="Bulb-type_lectin_dom_sf"/>
</dbReference>
<dbReference type="Gramene" id="HORVU.MOREX.r3.6HG0631280.1">
    <property type="protein sequence ID" value="HORVU.MOREX.r3.6HG0631280.1"/>
    <property type="gene ID" value="HORVU.MOREX.r3.6HG0631280"/>
</dbReference>
<feature type="transmembrane region" description="Helical" evidence="21">
    <location>
        <begin position="533"/>
        <end position="555"/>
    </location>
</feature>
<evidence type="ECO:0000256" key="10">
    <source>
        <dbReference type="ARBA" id="ARBA00022777"/>
    </source>
</evidence>
<dbReference type="PROSITE" id="PS00108">
    <property type="entry name" value="PROTEIN_KINASE_ST"/>
    <property type="match status" value="1"/>
</dbReference>
<proteinExistence type="inferred from homology"/>
<dbReference type="PANTHER" id="PTHR47976">
    <property type="entry name" value="G-TYPE LECTIN S-RECEPTOR-LIKE SERINE/THREONINE-PROTEIN KINASE SD2-5"/>
    <property type="match status" value="1"/>
</dbReference>
<dbReference type="SUPFAM" id="SSF51110">
    <property type="entry name" value="alpha-D-mannose-specific plant lectins"/>
    <property type="match status" value="1"/>
</dbReference>
<reference evidence="25" key="3">
    <citation type="submission" date="2022-01" db="UniProtKB">
        <authorList>
            <consortium name="EnsemblPlants"/>
        </authorList>
    </citation>
    <scope>IDENTIFICATION</scope>
    <source>
        <strain evidence="25">subsp. vulgare</strain>
    </source>
</reference>
<keyword evidence="11 19" id="KW-0067">ATP-binding</keyword>
<evidence type="ECO:0000256" key="6">
    <source>
        <dbReference type="ARBA" id="ARBA00022692"/>
    </source>
</evidence>
<dbReference type="SUPFAM" id="SSF56112">
    <property type="entry name" value="Protein kinase-like (PK-like)"/>
    <property type="match status" value="1"/>
</dbReference>
<dbReference type="FunFam" id="2.90.10.30:FF:000003">
    <property type="entry name" value="Os04g0303100 protein"/>
    <property type="match status" value="1"/>
</dbReference>
<dbReference type="InterPro" id="IPR011009">
    <property type="entry name" value="Kinase-like_dom_sf"/>
</dbReference>
<evidence type="ECO:0000256" key="16">
    <source>
        <dbReference type="ARBA" id="ARBA00023180"/>
    </source>
</evidence>
<dbReference type="FunFam" id="1.10.510.10:FF:000248">
    <property type="entry name" value="S-receptor-like kinase 5"/>
    <property type="match status" value="1"/>
</dbReference>
<dbReference type="Pfam" id="PF01453">
    <property type="entry name" value="B_lectin"/>
    <property type="match status" value="1"/>
</dbReference>
<dbReference type="CDD" id="cd14066">
    <property type="entry name" value="STKc_IRAK"/>
    <property type="match status" value="1"/>
</dbReference>
<evidence type="ECO:0000256" key="21">
    <source>
        <dbReference type="SAM" id="Phobius"/>
    </source>
</evidence>
<dbReference type="GO" id="GO:0004672">
    <property type="term" value="F:protein kinase activity"/>
    <property type="evidence" value="ECO:0000318"/>
    <property type="project" value="GO_Central"/>
</dbReference>
<feature type="domain" description="Bulb-type lectin" evidence="23">
    <location>
        <begin position="147"/>
        <end position="258"/>
    </location>
</feature>
<dbReference type="Gene3D" id="3.30.200.20">
    <property type="entry name" value="Phosphorylase Kinase, domain 1"/>
    <property type="match status" value="1"/>
</dbReference>
<keyword evidence="2 19" id="KW-0723">Serine/threonine-protein kinase</keyword>
<evidence type="ECO:0000256" key="15">
    <source>
        <dbReference type="ARBA" id="ARBA00023170"/>
    </source>
</evidence>
<dbReference type="GO" id="GO:0005524">
    <property type="term" value="F:ATP binding"/>
    <property type="evidence" value="ECO:0007669"/>
    <property type="project" value="UniProtKB-UniRule"/>
</dbReference>
<evidence type="ECO:0000256" key="19">
    <source>
        <dbReference type="PIRNR" id="PIRNR000641"/>
    </source>
</evidence>
<dbReference type="SMART" id="SM00220">
    <property type="entry name" value="S_TKc"/>
    <property type="match status" value="1"/>
</dbReference>
<dbReference type="CDD" id="cd01098">
    <property type="entry name" value="PAN_AP_plant"/>
    <property type="match status" value="1"/>
</dbReference>
<dbReference type="PANTHER" id="PTHR47976:SF30">
    <property type="entry name" value="RECEPTOR-LIKE SERINE_THREONINE-PROTEIN KINASE"/>
    <property type="match status" value="1"/>
</dbReference>
<dbReference type="InterPro" id="IPR003609">
    <property type="entry name" value="Pan_app"/>
</dbReference>
<dbReference type="EC" id="2.7.11.1" evidence="19"/>
<dbReference type="InterPro" id="IPR017441">
    <property type="entry name" value="Protein_kinase_ATP_BS"/>
</dbReference>
<protein>
    <recommendedName>
        <fullName evidence="19">Receptor-like serine/threonine-protein kinase</fullName>
        <ecNumber evidence="19">2.7.11.1</ecNumber>
    </recommendedName>
</protein>
<evidence type="ECO:0000256" key="9">
    <source>
        <dbReference type="ARBA" id="ARBA00022741"/>
    </source>
</evidence>
<evidence type="ECO:0000256" key="4">
    <source>
        <dbReference type="ARBA" id="ARBA00022553"/>
    </source>
</evidence>
<keyword evidence="7" id="KW-0732">Signal</keyword>
<dbReference type="SMART" id="SM00473">
    <property type="entry name" value="PAN_AP"/>
    <property type="match status" value="1"/>
</dbReference>
<dbReference type="Gene3D" id="1.10.510.10">
    <property type="entry name" value="Transferase(Phosphotransferase) domain 1"/>
    <property type="match status" value="1"/>
</dbReference>
<dbReference type="PIRSF" id="PIRSF000641">
    <property type="entry name" value="SRK"/>
    <property type="match status" value="1"/>
</dbReference>
<dbReference type="Proteomes" id="UP000011116">
    <property type="component" value="Chromosome 6H"/>
</dbReference>
<evidence type="ECO:0000256" key="1">
    <source>
        <dbReference type="ARBA" id="ARBA00004479"/>
    </source>
</evidence>
<dbReference type="GeneID" id="123404451"/>
<evidence type="ECO:0000256" key="3">
    <source>
        <dbReference type="ARBA" id="ARBA00022536"/>
    </source>
</evidence>
<accession>A0A8I6YFF5</accession>
<dbReference type="InterPro" id="IPR051343">
    <property type="entry name" value="G-type_lectin_kinases/EP1-like"/>
</dbReference>
<keyword evidence="13 21" id="KW-0472">Membrane</keyword>
<sequence length="896" mass="99705">MTNPLSLKNKNYDQPHRDLLTTYTARSRANTLAPWDWLPRPSYLRKSNPRATPSPSVRPAISLAITSSPLTGGSISSVSAMDPAVLFFLGLAARAPLLLLAAQTLGGYSMAKPSTIWINNDGFFESHNRYSRDIVAIAQSQAHSGIASYIAAGFFCVSSSMFPCEKFLFAVSIAAPIDTISSIHSSQIVWSANQACPVRENATLEFTSGGNLVLRDADGSHVWSSNSSDRSVARMVITKFGNLVLINHMNAIVWQSFDHPTDTLLLGQSLVKGMRLTANTSATNTISRGTQLYITVLTDGLYAYVGSTPPQLYFSYSYLSLVDHMKENDPEKVTFMNGNLSMSNMNGTISLPAAKSTQYLRLDPDGHMRLYEYELYDEKWSVVHDVMQINDCAYPTVCGEYGICTRGQCGCPVDNNSSSRYFKLVDEWTPNLGCAPITAISCQEIENHQLLTIPNISYFDQNPTIVNATSIDDCKQACLKNCSCMAVLFREGECVWVTKVFSLQSVQPTNALYNSSAYLKVQLSPSRENKMKALLSATLGAITALILIFILVTLYQQRRRKHEDKDEEFDLNQLSGMPTRFSLETLRECTEGFSKKLGEGGFGSVFEGKLGEIRVAVKRLEGARQGKKEFLAEVETIGTIEHINIVSLIGFCVEKSERLLVYEYMSRGSLDKWIFNSHNNAPLDWSTRCRIIMDIAKGLCYLHEACRQKIAHLDIKPQNILLDENFNAKVADFGLCKLINRDQSKVVTVMRGTPGYLAPEWLTSRITEKVDVYSFGVVIMEIVSGRKNIDNSQPEEDVQLINLLREKAKNEQFIDLIDTHSGDMISFQEEVVQMMKLAIWCLQHDSIQRPSMSIVVKVLEGTNGIETFDANSLLFVQDNPSTYSIPSQASILSGPR</sequence>
<dbReference type="GO" id="GO:0051707">
    <property type="term" value="P:response to other organism"/>
    <property type="evidence" value="ECO:0007669"/>
    <property type="project" value="UniProtKB-ARBA"/>
</dbReference>
<keyword evidence="26" id="KW-1185">Reference proteome</keyword>
<feature type="domain" description="Apple" evidence="24">
    <location>
        <begin position="442"/>
        <end position="517"/>
    </location>
</feature>
<comment type="similarity">
    <text evidence="19">Belongs to the protein kinase superfamily. Ser/Thr protein kinase family.</text>
</comment>
<dbReference type="CDD" id="cd00028">
    <property type="entry name" value="B_lectin"/>
    <property type="match status" value="1"/>
</dbReference>
<feature type="binding site" evidence="20">
    <location>
        <position position="618"/>
    </location>
    <ligand>
        <name>ATP</name>
        <dbReference type="ChEBI" id="CHEBI:30616"/>
    </ligand>
</feature>
<dbReference type="RefSeq" id="XP_044954318.1">
    <property type="nucleotide sequence ID" value="XM_045098383.1"/>
</dbReference>
<comment type="subcellular location">
    <subcellularLocation>
        <location evidence="1">Membrane</location>
        <topology evidence="1">Single-pass type I membrane protein</topology>
    </subcellularLocation>
</comment>
<evidence type="ECO:0000313" key="25">
    <source>
        <dbReference type="EnsemblPlants" id="HORVU.MOREX.r3.6HG0631280.1"/>
    </source>
</evidence>
<keyword evidence="3" id="KW-0245">EGF-like domain</keyword>
<dbReference type="GO" id="GO:0004674">
    <property type="term" value="F:protein serine/threonine kinase activity"/>
    <property type="evidence" value="ECO:0007669"/>
    <property type="project" value="UniProtKB-KW"/>
</dbReference>
<keyword evidence="6 21" id="KW-0812">Transmembrane</keyword>
<dbReference type="PROSITE" id="PS50948">
    <property type="entry name" value="PAN"/>
    <property type="match status" value="1"/>
</dbReference>
<comment type="catalytic activity">
    <reaction evidence="17 19">
        <text>L-threonyl-[protein] + ATP = O-phospho-L-threonyl-[protein] + ADP + H(+)</text>
        <dbReference type="Rhea" id="RHEA:46608"/>
        <dbReference type="Rhea" id="RHEA-COMP:11060"/>
        <dbReference type="Rhea" id="RHEA-COMP:11605"/>
        <dbReference type="ChEBI" id="CHEBI:15378"/>
        <dbReference type="ChEBI" id="CHEBI:30013"/>
        <dbReference type="ChEBI" id="CHEBI:30616"/>
        <dbReference type="ChEBI" id="CHEBI:61977"/>
        <dbReference type="ChEBI" id="CHEBI:456216"/>
        <dbReference type="EC" id="2.7.11.1"/>
    </reaction>
</comment>
<keyword evidence="14" id="KW-1015">Disulfide bond</keyword>
<evidence type="ECO:0000256" key="17">
    <source>
        <dbReference type="ARBA" id="ARBA00047899"/>
    </source>
</evidence>
<keyword evidence="9 19" id="KW-0547">Nucleotide-binding</keyword>
<dbReference type="InterPro" id="IPR001480">
    <property type="entry name" value="Bulb-type_lectin_dom"/>
</dbReference>
<dbReference type="Pfam" id="PF00069">
    <property type="entry name" value="Pkinase"/>
    <property type="match status" value="1"/>
</dbReference>
<dbReference type="KEGG" id="hvg:123404451"/>
<dbReference type="GO" id="GO:0030246">
    <property type="term" value="F:carbohydrate binding"/>
    <property type="evidence" value="ECO:0007669"/>
    <property type="project" value="UniProtKB-KW"/>
</dbReference>
<keyword evidence="4" id="KW-0597">Phosphoprotein</keyword>
<evidence type="ECO:0000256" key="7">
    <source>
        <dbReference type="ARBA" id="ARBA00022729"/>
    </source>
</evidence>
<evidence type="ECO:0000256" key="2">
    <source>
        <dbReference type="ARBA" id="ARBA00022527"/>
    </source>
</evidence>
<evidence type="ECO:0000256" key="8">
    <source>
        <dbReference type="ARBA" id="ARBA00022734"/>
    </source>
</evidence>
<evidence type="ECO:0000259" key="23">
    <source>
        <dbReference type="PROSITE" id="PS50927"/>
    </source>
</evidence>
<reference evidence="25" key="2">
    <citation type="submission" date="2020-10" db="EMBL/GenBank/DDBJ databases">
        <authorList>
            <person name="Scholz U."/>
            <person name="Mascher M."/>
            <person name="Fiebig A."/>
        </authorList>
    </citation>
    <scope>NUCLEOTIDE SEQUENCE [LARGE SCALE GENOMIC DNA]</scope>
    <source>
        <strain evidence="25">cv. Morex</strain>
    </source>
</reference>
<dbReference type="GO" id="GO:0016020">
    <property type="term" value="C:membrane"/>
    <property type="evidence" value="ECO:0007669"/>
    <property type="project" value="UniProtKB-SubCell"/>
</dbReference>
<evidence type="ECO:0000259" key="22">
    <source>
        <dbReference type="PROSITE" id="PS50011"/>
    </source>
</evidence>
<dbReference type="OrthoDB" id="4062651at2759"/>
<evidence type="ECO:0000256" key="18">
    <source>
        <dbReference type="ARBA" id="ARBA00048679"/>
    </source>
</evidence>
<feature type="domain" description="Protein kinase" evidence="22">
    <location>
        <begin position="591"/>
        <end position="868"/>
    </location>
</feature>
<organism evidence="25 26">
    <name type="scientific">Hordeum vulgare subsp. vulgare</name>
    <name type="common">Domesticated barley</name>
    <dbReference type="NCBI Taxonomy" id="112509"/>
    <lineage>
        <taxon>Eukaryota</taxon>
        <taxon>Viridiplantae</taxon>
        <taxon>Streptophyta</taxon>
        <taxon>Embryophyta</taxon>
        <taxon>Tracheophyta</taxon>
        <taxon>Spermatophyta</taxon>
        <taxon>Magnoliopsida</taxon>
        <taxon>Liliopsida</taxon>
        <taxon>Poales</taxon>
        <taxon>Poaceae</taxon>
        <taxon>BOP clade</taxon>
        <taxon>Pooideae</taxon>
        <taxon>Triticodae</taxon>
        <taxon>Triticeae</taxon>
        <taxon>Hordeinae</taxon>
        <taxon>Hordeum</taxon>
    </lineage>
</organism>
<evidence type="ECO:0000256" key="14">
    <source>
        <dbReference type="ARBA" id="ARBA00023157"/>
    </source>
</evidence>
<dbReference type="InterPro" id="IPR024171">
    <property type="entry name" value="SRK-like_kinase"/>
</dbReference>
<dbReference type="PROSITE" id="PS00107">
    <property type="entry name" value="PROTEIN_KINASE_ATP"/>
    <property type="match status" value="1"/>
</dbReference>
<evidence type="ECO:0000256" key="20">
    <source>
        <dbReference type="PROSITE-ProRule" id="PRU10141"/>
    </source>
</evidence>
<comment type="catalytic activity">
    <reaction evidence="18 19">
        <text>L-seryl-[protein] + ATP = O-phospho-L-seryl-[protein] + ADP + H(+)</text>
        <dbReference type="Rhea" id="RHEA:17989"/>
        <dbReference type="Rhea" id="RHEA-COMP:9863"/>
        <dbReference type="Rhea" id="RHEA-COMP:11604"/>
        <dbReference type="ChEBI" id="CHEBI:15378"/>
        <dbReference type="ChEBI" id="CHEBI:29999"/>
        <dbReference type="ChEBI" id="CHEBI:30616"/>
        <dbReference type="ChEBI" id="CHEBI:83421"/>
        <dbReference type="ChEBI" id="CHEBI:456216"/>
        <dbReference type="EC" id="2.7.11.1"/>
    </reaction>
</comment>
<dbReference type="SMR" id="A0A8I6YFF5"/>
<keyword evidence="16" id="KW-0325">Glycoprotein</keyword>
<dbReference type="AlphaFoldDB" id="A0A8I6YFF5"/>
<evidence type="ECO:0000256" key="12">
    <source>
        <dbReference type="ARBA" id="ARBA00022989"/>
    </source>
</evidence>
<evidence type="ECO:0000259" key="24">
    <source>
        <dbReference type="PROSITE" id="PS50948"/>
    </source>
</evidence>
<dbReference type="InterPro" id="IPR000719">
    <property type="entry name" value="Prot_kinase_dom"/>
</dbReference>
<dbReference type="Pfam" id="PF08276">
    <property type="entry name" value="PAN_2"/>
    <property type="match status" value="1"/>
</dbReference>
<keyword evidence="10 19" id="KW-0418">Kinase</keyword>
<dbReference type="FunFam" id="3.30.200.20:FF:000178">
    <property type="entry name" value="serine/threonine-protein kinase PBS1-like"/>
    <property type="match status" value="1"/>
</dbReference>
<dbReference type="EnsemblPlants" id="HORVU.MOREX.r3.6HG0631280.1">
    <property type="protein sequence ID" value="HORVU.MOREX.r3.6HG0631280.1"/>
    <property type="gene ID" value="HORVU.MOREX.r3.6HG0631280"/>
</dbReference>
<evidence type="ECO:0000256" key="13">
    <source>
        <dbReference type="ARBA" id="ARBA00023136"/>
    </source>
</evidence>
<dbReference type="SMART" id="SM00108">
    <property type="entry name" value="B_lectin"/>
    <property type="match status" value="1"/>
</dbReference>
<reference evidence="26" key="1">
    <citation type="journal article" date="2012" name="Nature">
        <title>A physical, genetic and functional sequence assembly of the barley genome.</title>
        <authorList>
            <consortium name="The International Barley Genome Sequencing Consortium"/>
            <person name="Mayer K.F."/>
            <person name="Waugh R."/>
            <person name="Brown J.W."/>
            <person name="Schulman A."/>
            <person name="Langridge P."/>
            <person name="Platzer M."/>
            <person name="Fincher G.B."/>
            <person name="Muehlbauer G.J."/>
            <person name="Sato K."/>
            <person name="Close T.J."/>
            <person name="Wise R.P."/>
            <person name="Stein N."/>
        </authorList>
    </citation>
    <scope>NUCLEOTIDE SEQUENCE [LARGE SCALE GENOMIC DNA]</scope>
    <source>
        <strain evidence="26">cv. Morex</strain>
    </source>
</reference>
<keyword evidence="15" id="KW-0675">Receptor</keyword>
<evidence type="ECO:0000256" key="11">
    <source>
        <dbReference type="ARBA" id="ARBA00022840"/>
    </source>
</evidence>
<keyword evidence="12 21" id="KW-1133">Transmembrane helix</keyword>
<keyword evidence="8" id="KW-0430">Lectin</keyword>